<protein>
    <submittedName>
        <fullName evidence="2">Venom protein Ci-120</fullName>
    </submittedName>
</protein>
<dbReference type="InterPro" id="IPR007781">
    <property type="entry name" value="NAGLU"/>
</dbReference>
<accession>E6ZCK9</accession>
<dbReference type="Gene3D" id="1.20.120.670">
    <property type="entry name" value="N-acetyl-b-d-glucoasminidase"/>
    <property type="match status" value="1"/>
</dbReference>
<dbReference type="PANTHER" id="PTHR12872">
    <property type="entry name" value="ALPHA-N-ACETYLGLUCOSAMINIDASE"/>
    <property type="match status" value="1"/>
</dbReference>
<feature type="domain" description="Alpha-N-acetylglucosaminidase C-terminal" evidence="1">
    <location>
        <begin position="1"/>
        <end position="164"/>
    </location>
</feature>
<dbReference type="PANTHER" id="PTHR12872:SF1">
    <property type="entry name" value="ALPHA-N-ACETYLGLUCOSAMINIDASE"/>
    <property type="match status" value="1"/>
</dbReference>
<reference evidence="2" key="1">
    <citation type="journal article" date="2010" name="BMC Genomics">
        <title>The venom composition of the parasitic wasp Chelonus inanitus resolved by combined expressed sequence tags analysis and proteomic approach.</title>
        <authorList>
            <person name="Vincent B."/>
            <person name="Kaeslin M."/>
            <person name="Roth T."/>
            <person name="Heller M."/>
            <person name="Poulain J."/>
            <person name="Cousserans F."/>
            <person name="Schaller J."/>
            <person name="Poirie M."/>
            <person name="Lanzrein B."/>
            <person name="Drezen J.-M."/>
            <person name="Moreau S.J.M."/>
        </authorList>
    </citation>
    <scope>NUCLEOTIDE SEQUENCE</scope>
    <source>
        <tissue evidence="2">Venom glands</tissue>
    </source>
</reference>
<evidence type="ECO:0000259" key="1">
    <source>
        <dbReference type="Pfam" id="PF12972"/>
    </source>
</evidence>
<dbReference type="EMBL" id="FN908690">
    <property type="protein sequence ID" value="CBM69278.1"/>
    <property type="molecule type" value="mRNA"/>
</dbReference>
<proteinExistence type="evidence at transcript level"/>
<feature type="non-terminal residue" evidence="2">
    <location>
        <position position="165"/>
    </location>
</feature>
<dbReference type="InterPro" id="IPR024732">
    <property type="entry name" value="NAGLU_C"/>
</dbReference>
<organism evidence="2">
    <name type="scientific">Chelonus inanitus</name>
    <dbReference type="NCBI Taxonomy" id="49201"/>
    <lineage>
        <taxon>Eukaryota</taxon>
        <taxon>Metazoa</taxon>
        <taxon>Ecdysozoa</taxon>
        <taxon>Arthropoda</taxon>
        <taxon>Hexapoda</taxon>
        <taxon>Insecta</taxon>
        <taxon>Pterygota</taxon>
        <taxon>Neoptera</taxon>
        <taxon>Endopterygota</taxon>
        <taxon>Hymenoptera</taxon>
        <taxon>Apocrita</taxon>
        <taxon>Ichneumonoidea</taxon>
        <taxon>Braconidae</taxon>
        <taxon>Cheloninae</taxon>
        <taxon>Chelonus</taxon>
    </lineage>
</organism>
<evidence type="ECO:0000313" key="2">
    <source>
        <dbReference type="EMBL" id="CBM69278.1"/>
    </source>
</evidence>
<name>E6ZCK9_9HYME</name>
<dbReference type="Pfam" id="PF12972">
    <property type="entry name" value="NAGLU_C"/>
    <property type="match status" value="1"/>
</dbReference>
<dbReference type="AlphaFoldDB" id="E6ZCK9"/>
<feature type="non-terminal residue" evidence="2">
    <location>
        <position position="1"/>
    </location>
</feature>
<sequence length="165" mass="19162">DVTRQSLQLIAEHVYLKLQQSFHQKDLAVFKAHANLLMQLFSDLESILSTNKHFLVGKWIKNARSLGTNVQEQKLYELNARNQITLWGPNGEIRDYANKQWAGVMSQYFGARWSLYLSVLEFALEFHRPINQTILSTFLYNMVEKPFTVPHNEFPAEPKGHSVEI</sequence>